<gene>
    <name evidence="3" type="ORF">BGZ80_003447</name>
</gene>
<keyword evidence="1" id="KW-0175">Coiled coil</keyword>
<name>A0A9P6N269_9FUNG</name>
<feature type="region of interest" description="Disordered" evidence="2">
    <location>
        <begin position="205"/>
        <end position="236"/>
    </location>
</feature>
<evidence type="ECO:0000256" key="2">
    <source>
        <dbReference type="SAM" id="MobiDB-lite"/>
    </source>
</evidence>
<protein>
    <submittedName>
        <fullName evidence="3">Uncharacterized protein</fullName>
    </submittedName>
</protein>
<accession>A0A9P6N269</accession>
<sequence length="236" mass="26380">MKLDFMDAKDDLESTQANLDAALSNLEEKDLELKNSELALANSEYTRQVTKAELDKERSSHAETKLELQNIKGALVNTERTLQEANQNRVLPRPPKDQEIFIVLKFNNLQPSPVGGFRIFAQQRKVIDGRIKQFITDNPELDAVEVKELRFDPSPREENVIQHMRRDKDAPIKLTNRSFVLRGEKNTEPEMIAYIREVFHTYTKDSPASTADPAAAAAAVNPPAAAADPAASPESG</sequence>
<dbReference type="OrthoDB" id="2420849at2759"/>
<reference evidence="3" key="1">
    <citation type="journal article" date="2020" name="Fungal Divers.">
        <title>Resolving the Mortierellaceae phylogeny through synthesis of multi-gene phylogenetics and phylogenomics.</title>
        <authorList>
            <person name="Vandepol N."/>
            <person name="Liber J."/>
            <person name="Desiro A."/>
            <person name="Na H."/>
            <person name="Kennedy M."/>
            <person name="Barry K."/>
            <person name="Grigoriev I.V."/>
            <person name="Miller A.N."/>
            <person name="O'Donnell K."/>
            <person name="Stajich J.E."/>
            <person name="Bonito G."/>
        </authorList>
    </citation>
    <scope>NUCLEOTIDE SEQUENCE</scope>
    <source>
        <strain evidence="3">NRRL 2769</strain>
    </source>
</reference>
<organism evidence="3 4">
    <name type="scientific">Entomortierella chlamydospora</name>
    <dbReference type="NCBI Taxonomy" id="101097"/>
    <lineage>
        <taxon>Eukaryota</taxon>
        <taxon>Fungi</taxon>
        <taxon>Fungi incertae sedis</taxon>
        <taxon>Mucoromycota</taxon>
        <taxon>Mortierellomycotina</taxon>
        <taxon>Mortierellomycetes</taxon>
        <taxon>Mortierellales</taxon>
        <taxon>Mortierellaceae</taxon>
        <taxon>Entomortierella</taxon>
    </lineage>
</organism>
<keyword evidence="4" id="KW-1185">Reference proteome</keyword>
<dbReference type="EMBL" id="JAAAID010000191">
    <property type="protein sequence ID" value="KAG0020875.1"/>
    <property type="molecule type" value="Genomic_DNA"/>
</dbReference>
<feature type="coiled-coil region" evidence="1">
    <location>
        <begin position="9"/>
        <end position="39"/>
    </location>
</feature>
<dbReference type="AlphaFoldDB" id="A0A9P6N269"/>
<comment type="caution">
    <text evidence="3">The sequence shown here is derived from an EMBL/GenBank/DDBJ whole genome shotgun (WGS) entry which is preliminary data.</text>
</comment>
<dbReference type="Proteomes" id="UP000703661">
    <property type="component" value="Unassembled WGS sequence"/>
</dbReference>
<proteinExistence type="predicted"/>
<evidence type="ECO:0000256" key="1">
    <source>
        <dbReference type="SAM" id="Coils"/>
    </source>
</evidence>
<evidence type="ECO:0000313" key="4">
    <source>
        <dbReference type="Proteomes" id="UP000703661"/>
    </source>
</evidence>
<evidence type="ECO:0000313" key="3">
    <source>
        <dbReference type="EMBL" id="KAG0020875.1"/>
    </source>
</evidence>